<feature type="region of interest" description="Disordered" evidence="5">
    <location>
        <begin position="413"/>
        <end position="476"/>
    </location>
</feature>
<keyword evidence="3 6" id="KW-1133">Transmembrane helix</keyword>
<evidence type="ECO:0000256" key="2">
    <source>
        <dbReference type="ARBA" id="ARBA00022692"/>
    </source>
</evidence>
<feature type="transmembrane region" description="Helical" evidence="6">
    <location>
        <begin position="245"/>
        <end position="268"/>
    </location>
</feature>
<dbReference type="AlphaFoldDB" id="A0ABD3P1H1"/>
<accession>A0ABD3P1H1</accession>
<protein>
    <recommendedName>
        <fullName evidence="9">Major facilitator superfamily (MFS) profile domain-containing protein</fullName>
    </recommendedName>
</protein>
<feature type="transmembrane region" description="Helical" evidence="6">
    <location>
        <begin position="310"/>
        <end position="330"/>
    </location>
</feature>
<feature type="transmembrane region" description="Helical" evidence="6">
    <location>
        <begin position="139"/>
        <end position="162"/>
    </location>
</feature>
<feature type="transmembrane region" description="Helical" evidence="6">
    <location>
        <begin position="174"/>
        <end position="195"/>
    </location>
</feature>
<evidence type="ECO:0000256" key="4">
    <source>
        <dbReference type="ARBA" id="ARBA00023136"/>
    </source>
</evidence>
<evidence type="ECO:0000313" key="8">
    <source>
        <dbReference type="Proteomes" id="UP001530400"/>
    </source>
</evidence>
<dbReference type="Pfam" id="PF07690">
    <property type="entry name" value="MFS_1"/>
    <property type="match status" value="1"/>
</dbReference>
<feature type="compositionally biased region" description="Polar residues" evidence="5">
    <location>
        <begin position="91"/>
        <end position="113"/>
    </location>
</feature>
<feature type="compositionally biased region" description="Low complexity" evidence="5">
    <location>
        <begin position="73"/>
        <end position="82"/>
    </location>
</feature>
<gene>
    <name evidence="7" type="ORF">ACHAWO_002074</name>
</gene>
<keyword evidence="2 6" id="KW-0812">Transmembrane</keyword>
<reference evidence="7 8" key="1">
    <citation type="submission" date="2024-10" db="EMBL/GenBank/DDBJ databases">
        <title>Updated reference genomes for cyclostephanoid diatoms.</title>
        <authorList>
            <person name="Roberts W.R."/>
            <person name="Alverson A.J."/>
        </authorList>
    </citation>
    <scope>NUCLEOTIDE SEQUENCE [LARGE SCALE GENOMIC DNA]</scope>
    <source>
        <strain evidence="7 8">AJA010-31</strain>
    </source>
</reference>
<dbReference type="InterPro" id="IPR049680">
    <property type="entry name" value="FLVCR1-2_SLC49-like"/>
</dbReference>
<feature type="region of interest" description="Disordered" evidence="5">
    <location>
        <begin position="792"/>
        <end position="812"/>
    </location>
</feature>
<feature type="transmembrane region" description="Helical" evidence="6">
    <location>
        <begin position="646"/>
        <end position="666"/>
    </location>
</feature>
<keyword evidence="4 6" id="KW-0472">Membrane</keyword>
<dbReference type="Gene3D" id="1.20.1250.20">
    <property type="entry name" value="MFS general substrate transporter like domains"/>
    <property type="match status" value="2"/>
</dbReference>
<dbReference type="InterPro" id="IPR011701">
    <property type="entry name" value="MFS"/>
</dbReference>
<feature type="region of interest" description="Disordered" evidence="5">
    <location>
        <begin position="1"/>
        <end position="35"/>
    </location>
</feature>
<evidence type="ECO:0000256" key="5">
    <source>
        <dbReference type="SAM" id="MobiDB-lite"/>
    </source>
</evidence>
<feature type="transmembrane region" description="Helical" evidence="6">
    <location>
        <begin position="711"/>
        <end position="729"/>
    </location>
</feature>
<dbReference type="EMBL" id="JALLPJ020000851">
    <property type="protein sequence ID" value="KAL3781308.1"/>
    <property type="molecule type" value="Genomic_DNA"/>
</dbReference>
<organism evidence="7 8">
    <name type="scientific">Cyclotella atomus</name>
    <dbReference type="NCBI Taxonomy" id="382360"/>
    <lineage>
        <taxon>Eukaryota</taxon>
        <taxon>Sar</taxon>
        <taxon>Stramenopiles</taxon>
        <taxon>Ochrophyta</taxon>
        <taxon>Bacillariophyta</taxon>
        <taxon>Coscinodiscophyceae</taxon>
        <taxon>Thalassiosirophycidae</taxon>
        <taxon>Stephanodiscales</taxon>
        <taxon>Stephanodiscaceae</taxon>
        <taxon>Cyclotella</taxon>
    </lineage>
</organism>
<evidence type="ECO:0000256" key="1">
    <source>
        <dbReference type="ARBA" id="ARBA00004141"/>
    </source>
</evidence>
<name>A0ABD3P1H1_9STRA</name>
<feature type="transmembrane region" description="Helical" evidence="6">
    <location>
        <begin position="617"/>
        <end position="640"/>
    </location>
</feature>
<feature type="region of interest" description="Disordered" evidence="5">
    <location>
        <begin position="371"/>
        <end position="395"/>
    </location>
</feature>
<comment type="subcellular location">
    <subcellularLocation>
        <location evidence="1">Membrane</location>
        <topology evidence="1">Multi-pass membrane protein</topology>
    </subcellularLocation>
</comment>
<feature type="region of interest" description="Disordered" evidence="5">
    <location>
        <begin position="71"/>
        <end position="126"/>
    </location>
</feature>
<evidence type="ECO:0000256" key="6">
    <source>
        <dbReference type="SAM" id="Phobius"/>
    </source>
</evidence>
<proteinExistence type="predicted"/>
<dbReference type="PANTHER" id="PTHR10924:SF6">
    <property type="entry name" value="SOLUTE CARRIER FAMILY 49 MEMBER A3"/>
    <property type="match status" value="1"/>
</dbReference>
<dbReference type="SUPFAM" id="SSF103473">
    <property type="entry name" value="MFS general substrate transporter"/>
    <property type="match status" value="1"/>
</dbReference>
<evidence type="ECO:0008006" key="9">
    <source>
        <dbReference type="Google" id="ProtNLM"/>
    </source>
</evidence>
<dbReference type="PANTHER" id="PTHR10924">
    <property type="entry name" value="MAJOR FACILITATOR SUPERFAMILY PROTEIN-RELATED"/>
    <property type="match status" value="1"/>
</dbReference>
<dbReference type="Proteomes" id="UP001530400">
    <property type="component" value="Unassembled WGS sequence"/>
</dbReference>
<dbReference type="GO" id="GO:0016020">
    <property type="term" value="C:membrane"/>
    <property type="evidence" value="ECO:0007669"/>
    <property type="project" value="UniProtKB-SubCell"/>
</dbReference>
<comment type="caution">
    <text evidence="7">The sequence shown here is derived from an EMBL/GenBank/DDBJ whole genome shotgun (WGS) entry which is preliminary data.</text>
</comment>
<feature type="compositionally biased region" description="Polar residues" evidence="5">
    <location>
        <begin position="1"/>
        <end position="10"/>
    </location>
</feature>
<dbReference type="InterPro" id="IPR036259">
    <property type="entry name" value="MFS_trans_sf"/>
</dbReference>
<evidence type="ECO:0000313" key="7">
    <source>
        <dbReference type="EMBL" id="KAL3781308.1"/>
    </source>
</evidence>
<feature type="transmembrane region" description="Helical" evidence="6">
    <location>
        <begin position="280"/>
        <end position="304"/>
    </location>
</feature>
<evidence type="ECO:0000256" key="3">
    <source>
        <dbReference type="ARBA" id="ARBA00022989"/>
    </source>
</evidence>
<feature type="transmembrane region" description="Helical" evidence="6">
    <location>
        <begin position="202"/>
        <end position="225"/>
    </location>
</feature>
<feature type="compositionally biased region" description="Polar residues" evidence="5">
    <location>
        <begin position="799"/>
        <end position="812"/>
    </location>
</feature>
<keyword evidence="8" id="KW-1185">Reference proteome</keyword>
<sequence>MQPEQTTIEAYNSDDEELFQPHHRNSNDPSLQDSLRYSIASRPSWAAYPQQLRGSSRSSFGSWYFQPGPIETGLQQQQGLPPHLKHWLPSPTETMQAQNNHPLSRPSQPNHPLTSPKKKSSTKPKHEEYKVYSARWIMLFYMSLLNLLSDWTCYSVAPIALLTKQAFGEVDPESLVTVFLGANAVASAMEPAILGRLGLRRTVVFGSMLLMLGSIVKSGGVWDLLTGLTARRTEDAVEDSSDETWRLYLGFFLVGLSQPLYQCTPALLSASWFPENERTMATGVALNSNQLGIGCAFVFGTILVGSEEDIIPYFGLLSVVSTITFIGAALQFDDAPPTPPSDTARVIKGDLVINIPRISFSLRGLSIVGSGDDQNDNDEKKQSVVQAPAPACGEESTELTMDLIQTMEHDFNVAAPSPAPTNEPVVPSSSKRRSKKEKIEKQSEQTDNNQRPPLPYYDPSVGVMGQNPTPDQLHAQQYPPQQYPPQPCPYMMPPHYYYPPPPVYYQHNGPQYTELHPGFYHGYDEYGQYHNGLLENSGYDEYAPEDFDGIEPIMTQLDHKLDIDIRDDQLIQQVKACFARPGFSHCIVAFTTSGIIINTLSTFMDYLVTLGGAGKEYVGIVGGTFQLLIMVASLVFGGWTDASRKYYFVTLAMLMSGAFALSYCNIQLDADNGADLRLALLVVGVLAGPLQPISTELGVEVVYPLSENTVLVIQQLFSNLLSALFIPLFKALKDVGTAKEEANTKFEAPMYTFSFYMLIVIHALSTLYFSTFNGKYLRHEAELAKKAKIEREENEHLMQEQQESGYGSVEPN</sequence>
<dbReference type="CDD" id="cd06174">
    <property type="entry name" value="MFS"/>
    <property type="match status" value="1"/>
</dbReference>
<feature type="transmembrane region" description="Helical" evidence="6">
    <location>
        <begin position="750"/>
        <end position="769"/>
    </location>
</feature>